<dbReference type="AlphaFoldDB" id="A0A9P4XR95"/>
<dbReference type="PANTHER" id="PTHR33928">
    <property type="entry name" value="POLYGALACTURONASE QRT3"/>
    <property type="match status" value="1"/>
</dbReference>
<dbReference type="PANTHER" id="PTHR33928:SF2">
    <property type="entry name" value="PECTATE LYASE SUPERFAMILY PROTEIN DOMAIN-CONTAINING PROTEIN-RELATED"/>
    <property type="match status" value="1"/>
</dbReference>
<dbReference type="EMBL" id="QLNT01000001">
    <property type="protein sequence ID" value="KAF3077500.1"/>
    <property type="molecule type" value="Genomic_DNA"/>
</dbReference>
<dbReference type="Gene3D" id="2.160.20.10">
    <property type="entry name" value="Single-stranded right-handed beta-helix, Pectin lyase-like"/>
    <property type="match status" value="2"/>
</dbReference>
<accession>A0A9P4XR95</accession>
<feature type="domain" description="Rhamnogalacturonase A/B/Epimerase-like pectate lyase" evidence="2">
    <location>
        <begin position="92"/>
        <end position="322"/>
    </location>
</feature>
<dbReference type="InterPro" id="IPR012334">
    <property type="entry name" value="Pectin_lyas_fold"/>
</dbReference>
<dbReference type="Proteomes" id="UP000801864">
    <property type="component" value="Unassembled WGS sequence"/>
</dbReference>
<dbReference type="FunFam" id="2.160.20.10:FF:000049">
    <property type="entry name" value="Putative exo-beta-1,3-glucanase"/>
    <property type="match status" value="1"/>
</dbReference>
<feature type="signal peptide" evidence="1">
    <location>
        <begin position="1"/>
        <end position="20"/>
    </location>
</feature>
<protein>
    <submittedName>
        <fullName evidence="3">Glucan 1,3-beta-glucosidase</fullName>
    </submittedName>
</protein>
<organism evidence="3 4">
    <name type="scientific">Trichoderma lentiforme</name>
    <dbReference type="NCBI Taxonomy" id="1567552"/>
    <lineage>
        <taxon>Eukaryota</taxon>
        <taxon>Fungi</taxon>
        <taxon>Dikarya</taxon>
        <taxon>Ascomycota</taxon>
        <taxon>Pezizomycotina</taxon>
        <taxon>Sordariomycetes</taxon>
        <taxon>Hypocreomycetidae</taxon>
        <taxon>Hypocreales</taxon>
        <taxon>Hypocreaceae</taxon>
        <taxon>Trichoderma</taxon>
    </lineage>
</organism>
<evidence type="ECO:0000259" key="2">
    <source>
        <dbReference type="Pfam" id="PF12708"/>
    </source>
</evidence>
<dbReference type="CDD" id="cd23668">
    <property type="entry name" value="GH55_beta13glucanase-like"/>
    <property type="match status" value="1"/>
</dbReference>
<evidence type="ECO:0000313" key="4">
    <source>
        <dbReference type="Proteomes" id="UP000801864"/>
    </source>
</evidence>
<dbReference type="GO" id="GO:0004650">
    <property type="term" value="F:polygalacturonase activity"/>
    <property type="evidence" value="ECO:0007669"/>
    <property type="project" value="InterPro"/>
</dbReference>
<comment type="caution">
    <text evidence="3">The sequence shown here is derived from an EMBL/GenBank/DDBJ whole genome shotgun (WGS) entry which is preliminary data.</text>
</comment>
<dbReference type="InterPro" id="IPR039279">
    <property type="entry name" value="QRT3-like"/>
</dbReference>
<keyword evidence="1" id="KW-0732">Signal</keyword>
<gene>
    <name evidence="3" type="ORF">CFAM422_000386</name>
</gene>
<dbReference type="Pfam" id="PF12708">
    <property type="entry name" value="Pect-lyase_RHGA_epim"/>
    <property type="match status" value="2"/>
</dbReference>
<dbReference type="InterPro" id="IPR011050">
    <property type="entry name" value="Pectin_lyase_fold/virulence"/>
</dbReference>
<evidence type="ECO:0000256" key="1">
    <source>
        <dbReference type="SAM" id="SignalP"/>
    </source>
</evidence>
<proteinExistence type="predicted"/>
<dbReference type="SUPFAM" id="SSF51126">
    <property type="entry name" value="Pectin lyase-like"/>
    <property type="match status" value="2"/>
</dbReference>
<dbReference type="InterPro" id="IPR024535">
    <property type="entry name" value="RHGA/B-epi-like_pectate_lyase"/>
</dbReference>
<reference evidence="3 4" key="1">
    <citation type="submission" date="2018-06" db="EMBL/GenBank/DDBJ databases">
        <title>Genome analysis of cellulolytic fungus Trichoderma lentiforme CFAM-422.</title>
        <authorList>
            <person name="Steindorff A.S."/>
            <person name="Formighieri E.F."/>
            <person name="Midorikawa G.E.O."/>
            <person name="Tamietti M.S."/>
            <person name="Ramos E.Z."/>
            <person name="Silva A.S."/>
            <person name="Bon E.P.S."/>
            <person name="Mendes T.D."/>
            <person name="Damaso M.C.T."/>
            <person name="Favaro L.C.L."/>
        </authorList>
    </citation>
    <scope>NUCLEOTIDE SEQUENCE [LARGE SCALE GENOMIC DNA]</scope>
    <source>
        <strain evidence="3 4">CFAM-422</strain>
    </source>
</reference>
<keyword evidence="4" id="KW-1185">Reference proteome</keyword>
<evidence type="ECO:0000313" key="3">
    <source>
        <dbReference type="EMBL" id="KAF3077500.1"/>
    </source>
</evidence>
<feature type="chain" id="PRO_5040199410" evidence="1">
    <location>
        <begin position="21"/>
        <end position="813"/>
    </location>
</feature>
<sequence length="813" mass="87533">MVRATQLLTWLAGVASAVNAAAIDIAPESHTIGSIDAHKITRLVDRGLSLSLDASLTFGQCHPVIRHQDFWMETIKHTGISPFLNDSSYSVYRNVKDFGAKGDGKTDDTAAIQAAIDAGGRCLWGCGPGDPPAKTLKPALIYFPSGTYKISQTLNSYIYTQLVGNPLDRPVLKASKDFSGRYLLDTFPSPTTSPFPTTINLYYQVRNFVFDTTSVDVKSSVACVNWPSAQAVTLSFNHMKMAENSLHQGVVFNGTTGGGGGSATFMGDLEFTGGNIGIRLNNQQYAMRALTFNNVKTGIQIDHIFTLSLQGVKFNNVNTGVNFTAPPNNSVGSVILIDSEATSTDKVVVSQHTKNADGSLIIENLKISRVNHVVADTQGASLLSGSTRSTTVKSYIQGTVYKDQTTGKYLESSGSLSRPQALVDSSGAYWTKSRPQYEQYSSGCFSSVRDFGATGDGKTDATKAINAALKANANRRITYFPAGNYRVSGTIHVPVGSRIVGEVWSTISAYGKTFEDEKNPQVVFKMGDTGSRGIIEVSDIAFDVADVLPGAILVENNASGFKPGDVGLWDSHFRAGGTIGSEVETKCRSYPQSPIEQCKAAFLFMHLKSNSQTYLESVWGWSVNRDLDGLSGATNGTSQSVAVGRGLLVESKRGTWLVGTAFEHFVLYQYQFVGAENVQALMAQTETVYWQPAPVAPQPWTPDARYSDPDYSNCDGSSLQCFMGWSLRVVGGSDLTFYGLGFWQFFNGLNGVSGPYAQDNIVSIEGQPKRLKIFNLGTHLVKNMVTVNGNAAALSADNKGGWGGLIAAYLPFA</sequence>
<name>A0A9P4XR95_9HYPO</name>
<feature type="domain" description="Rhamnogalacturonase A/B/Epimerase-like pectate lyase" evidence="2">
    <location>
        <begin position="445"/>
        <end position="506"/>
    </location>
</feature>